<proteinExistence type="predicted"/>
<dbReference type="EMBL" id="OU892281">
    <property type="protein sequence ID" value="CAG9769360.1"/>
    <property type="molecule type" value="Genomic_DNA"/>
</dbReference>
<protein>
    <submittedName>
        <fullName evidence="1">Uncharacterized protein</fullName>
    </submittedName>
</protein>
<keyword evidence="2" id="KW-1185">Reference proteome</keyword>
<dbReference type="AlphaFoldDB" id="A0A9N9MUL2"/>
<accession>A0A9N9MUL2</accession>
<reference evidence="1" key="1">
    <citation type="submission" date="2022-01" db="EMBL/GenBank/DDBJ databases">
        <authorList>
            <person name="King R."/>
        </authorList>
    </citation>
    <scope>NUCLEOTIDE SEQUENCE</scope>
</reference>
<organism evidence="1 2">
    <name type="scientific">Ceutorhynchus assimilis</name>
    <name type="common">cabbage seed weevil</name>
    <dbReference type="NCBI Taxonomy" id="467358"/>
    <lineage>
        <taxon>Eukaryota</taxon>
        <taxon>Metazoa</taxon>
        <taxon>Ecdysozoa</taxon>
        <taxon>Arthropoda</taxon>
        <taxon>Hexapoda</taxon>
        <taxon>Insecta</taxon>
        <taxon>Pterygota</taxon>
        <taxon>Neoptera</taxon>
        <taxon>Endopterygota</taxon>
        <taxon>Coleoptera</taxon>
        <taxon>Polyphaga</taxon>
        <taxon>Cucujiformia</taxon>
        <taxon>Curculionidae</taxon>
        <taxon>Ceutorhynchinae</taxon>
        <taxon>Ceutorhynchus</taxon>
    </lineage>
</organism>
<gene>
    <name evidence="1" type="ORF">CEUTPL_LOCUS9872</name>
</gene>
<dbReference type="OrthoDB" id="6755943at2759"/>
<dbReference type="Proteomes" id="UP001152799">
    <property type="component" value="Chromosome 5"/>
</dbReference>
<sequence length="292" mass="33831">MEDPDPISLPGLITFLKAHDYPLVHGMGCDEATKVFHKSNRCFVVCWALNLLNKEYSCILKGRERDETFLADILCCQGFCTETEKAGFMDGSLDIHKQLQIFYVMFNFIDEVKKSEALTEEVKPITLEDLNILENRDLNLFPNFAIKPLSNEEYQCISDQESILEELYKLHLKSDNLHLEIDNNKKNLETALKFTKTVNGEINENFSKFEKEVNSVQLLEQKKKIMSSNKKPKYEIDPTSGNLFAECNENLRIINQYIDNLKTLQEFKVEVKEQPDYSVFKLLPLLANQLKQ</sequence>
<name>A0A9N9MUL2_9CUCU</name>
<evidence type="ECO:0000313" key="1">
    <source>
        <dbReference type="EMBL" id="CAG9769360.1"/>
    </source>
</evidence>
<evidence type="ECO:0000313" key="2">
    <source>
        <dbReference type="Proteomes" id="UP001152799"/>
    </source>
</evidence>